<dbReference type="Proteomes" id="UP000789702">
    <property type="component" value="Unassembled WGS sequence"/>
</dbReference>
<evidence type="ECO:0000313" key="2">
    <source>
        <dbReference type="Proteomes" id="UP000789702"/>
    </source>
</evidence>
<reference evidence="1" key="1">
    <citation type="submission" date="2021-06" db="EMBL/GenBank/DDBJ databases">
        <authorList>
            <person name="Kallberg Y."/>
            <person name="Tangrot J."/>
            <person name="Rosling A."/>
        </authorList>
    </citation>
    <scope>NUCLEOTIDE SEQUENCE</scope>
    <source>
        <strain evidence="1">IL203A</strain>
    </source>
</reference>
<comment type="caution">
    <text evidence="1">The sequence shown here is derived from an EMBL/GenBank/DDBJ whole genome shotgun (WGS) entry which is preliminary data.</text>
</comment>
<dbReference type="EMBL" id="CAJVPU010009210">
    <property type="protein sequence ID" value="CAG8592381.1"/>
    <property type="molecule type" value="Genomic_DNA"/>
</dbReference>
<feature type="non-terminal residue" evidence="1">
    <location>
        <position position="1"/>
    </location>
</feature>
<proteinExistence type="predicted"/>
<name>A0ACA9MHS4_9GLOM</name>
<accession>A0ACA9MHS4</accession>
<gene>
    <name evidence="1" type="ORF">DHETER_LOCUS6911</name>
</gene>
<keyword evidence="2" id="KW-1185">Reference proteome</keyword>
<sequence>YSENEAHESRVHLSYISESCRFRAQIRKSQFVNPNVDNQIFQNISGEWMLSEEIK</sequence>
<organism evidence="1 2">
    <name type="scientific">Dentiscutata heterogama</name>
    <dbReference type="NCBI Taxonomy" id="1316150"/>
    <lineage>
        <taxon>Eukaryota</taxon>
        <taxon>Fungi</taxon>
        <taxon>Fungi incertae sedis</taxon>
        <taxon>Mucoromycota</taxon>
        <taxon>Glomeromycotina</taxon>
        <taxon>Glomeromycetes</taxon>
        <taxon>Diversisporales</taxon>
        <taxon>Gigasporaceae</taxon>
        <taxon>Dentiscutata</taxon>
    </lineage>
</organism>
<protein>
    <submittedName>
        <fullName evidence="1">2356_t:CDS:1</fullName>
    </submittedName>
</protein>
<evidence type="ECO:0000313" key="1">
    <source>
        <dbReference type="EMBL" id="CAG8592381.1"/>
    </source>
</evidence>